<dbReference type="Pfam" id="PF13968">
    <property type="entry name" value="DUF4220"/>
    <property type="match status" value="1"/>
</dbReference>
<proteinExistence type="predicted"/>
<keyword evidence="1" id="KW-0472">Membrane</keyword>
<name>A0AAW0LQI8_QUESU</name>
<dbReference type="EMBL" id="PKMF04000073">
    <property type="protein sequence ID" value="KAK7852733.1"/>
    <property type="molecule type" value="Genomic_DNA"/>
</dbReference>
<accession>A0AAW0LQI8</accession>
<organism evidence="3 4">
    <name type="scientific">Quercus suber</name>
    <name type="common">Cork oak</name>
    <dbReference type="NCBI Taxonomy" id="58331"/>
    <lineage>
        <taxon>Eukaryota</taxon>
        <taxon>Viridiplantae</taxon>
        <taxon>Streptophyta</taxon>
        <taxon>Embryophyta</taxon>
        <taxon>Tracheophyta</taxon>
        <taxon>Spermatophyta</taxon>
        <taxon>Magnoliopsida</taxon>
        <taxon>eudicotyledons</taxon>
        <taxon>Gunneridae</taxon>
        <taxon>Pentapetalae</taxon>
        <taxon>rosids</taxon>
        <taxon>fabids</taxon>
        <taxon>Fagales</taxon>
        <taxon>Fagaceae</taxon>
        <taxon>Quercus</taxon>
    </lineage>
</organism>
<keyword evidence="4" id="KW-1185">Reference proteome</keyword>
<dbReference type="Proteomes" id="UP000237347">
    <property type="component" value="Unassembled WGS sequence"/>
</dbReference>
<comment type="caution">
    <text evidence="3">The sequence shown here is derived from an EMBL/GenBank/DDBJ whole genome shotgun (WGS) entry which is preliminary data.</text>
</comment>
<reference evidence="3 4" key="1">
    <citation type="journal article" date="2018" name="Sci. Data">
        <title>The draft genome sequence of cork oak.</title>
        <authorList>
            <person name="Ramos A.M."/>
            <person name="Usie A."/>
            <person name="Barbosa P."/>
            <person name="Barros P.M."/>
            <person name="Capote T."/>
            <person name="Chaves I."/>
            <person name="Simoes F."/>
            <person name="Abreu I."/>
            <person name="Carrasquinho I."/>
            <person name="Faro C."/>
            <person name="Guimaraes J.B."/>
            <person name="Mendonca D."/>
            <person name="Nobrega F."/>
            <person name="Rodrigues L."/>
            <person name="Saibo N.J.M."/>
            <person name="Varela M.C."/>
            <person name="Egas C."/>
            <person name="Matos J."/>
            <person name="Miguel C.M."/>
            <person name="Oliveira M.M."/>
            <person name="Ricardo C.P."/>
            <person name="Goncalves S."/>
        </authorList>
    </citation>
    <scope>NUCLEOTIDE SEQUENCE [LARGE SCALE GENOMIC DNA]</scope>
    <source>
        <strain evidence="4">cv. HL8</strain>
    </source>
</reference>
<dbReference type="PANTHER" id="PTHR31325">
    <property type="entry name" value="OS01G0798800 PROTEIN-RELATED"/>
    <property type="match status" value="1"/>
</dbReference>
<evidence type="ECO:0000256" key="1">
    <source>
        <dbReference type="SAM" id="Phobius"/>
    </source>
</evidence>
<feature type="domain" description="DUF4220" evidence="2">
    <location>
        <begin position="67"/>
        <end position="308"/>
    </location>
</feature>
<sequence length="348" mass="39728">MHVNFAVASSMKGRQMMDVFNLDWRKIWKEWELRGLVILSLTCQVILITLGKRRKYIAGSWIGIIVWSIYLLADYIAAMAISILSNDLGDVYRFRGSLDEQFVLRAFWGPFLLVHLGGTDSISAFSVEDNELWRRHALGVLSQALITAYVLLTAWTSSRLSLLSLPIFCIGLVKYSERVWVLYSSSEKKFRNSIPTTSICGSNVTEQCNLKQLEGYHLTHQVLEVSENPAIIDTQLFESISDESKLLTAYNFLDMVKGLFADVVLGVHDRDASKEIFERNDMKVGDAFQIIEIELSYIYDLMYTKAERSLNSYIVGEMAWVDDEAWVDNGAWIDDEAWVKNGAWISIR</sequence>
<evidence type="ECO:0000313" key="3">
    <source>
        <dbReference type="EMBL" id="KAK7852733.1"/>
    </source>
</evidence>
<evidence type="ECO:0000313" key="4">
    <source>
        <dbReference type="Proteomes" id="UP000237347"/>
    </source>
</evidence>
<keyword evidence="1" id="KW-0812">Transmembrane</keyword>
<feature type="transmembrane region" description="Helical" evidence="1">
    <location>
        <begin position="137"/>
        <end position="156"/>
    </location>
</feature>
<dbReference type="AlphaFoldDB" id="A0AAW0LQI8"/>
<feature type="transmembrane region" description="Helical" evidence="1">
    <location>
        <begin position="62"/>
        <end position="85"/>
    </location>
</feature>
<protein>
    <recommendedName>
        <fullName evidence="2">DUF4220 domain-containing protein</fullName>
    </recommendedName>
</protein>
<feature type="transmembrane region" description="Helical" evidence="1">
    <location>
        <begin position="105"/>
        <end position="125"/>
    </location>
</feature>
<evidence type="ECO:0000259" key="2">
    <source>
        <dbReference type="Pfam" id="PF13968"/>
    </source>
</evidence>
<dbReference type="InterPro" id="IPR025315">
    <property type="entry name" value="DUF4220"/>
</dbReference>
<keyword evidence="1" id="KW-1133">Transmembrane helix</keyword>
<gene>
    <name evidence="3" type="ORF">CFP56_038235</name>
</gene>